<accession>A0A699Z8W9</accession>
<dbReference type="Gene3D" id="3.40.970.10">
    <property type="entry name" value="Ribonuclease H1, N-terminal domain"/>
    <property type="match status" value="1"/>
</dbReference>
<sequence>MAPGKQKHYAVRQGRSVGVLSTWDECKESVLGCKGAQYKSFAVGQHLIVYSYSFILFSSYESGRPLP</sequence>
<dbReference type="InterPro" id="IPR009027">
    <property type="entry name" value="Ribosomal_bL9/RNase_H1_N"/>
</dbReference>
<dbReference type="AlphaFoldDB" id="A0A699Z8W9"/>
<reference evidence="2 3" key="1">
    <citation type="submission" date="2020-02" db="EMBL/GenBank/DDBJ databases">
        <title>Draft genome sequence of Haematococcus lacustris strain NIES-144.</title>
        <authorList>
            <person name="Morimoto D."/>
            <person name="Nakagawa S."/>
            <person name="Yoshida T."/>
            <person name="Sawayama S."/>
        </authorList>
    </citation>
    <scope>NUCLEOTIDE SEQUENCE [LARGE SCALE GENOMIC DNA]</scope>
    <source>
        <strain evidence="2 3">NIES-144</strain>
    </source>
</reference>
<gene>
    <name evidence="2" type="ORF">HaLaN_14770</name>
</gene>
<keyword evidence="3" id="KW-1185">Reference proteome</keyword>
<feature type="domain" description="Ribonuclease H1 N-terminal" evidence="1">
    <location>
        <begin position="7"/>
        <end position="42"/>
    </location>
</feature>
<dbReference type="EMBL" id="BLLF01001239">
    <property type="protein sequence ID" value="GFH18035.1"/>
    <property type="molecule type" value="Genomic_DNA"/>
</dbReference>
<evidence type="ECO:0000259" key="1">
    <source>
        <dbReference type="Pfam" id="PF01693"/>
    </source>
</evidence>
<dbReference type="InterPro" id="IPR037056">
    <property type="entry name" value="RNase_H1_N_sf"/>
</dbReference>
<organism evidence="2 3">
    <name type="scientific">Haematococcus lacustris</name>
    <name type="common">Green alga</name>
    <name type="synonym">Haematococcus pluvialis</name>
    <dbReference type="NCBI Taxonomy" id="44745"/>
    <lineage>
        <taxon>Eukaryota</taxon>
        <taxon>Viridiplantae</taxon>
        <taxon>Chlorophyta</taxon>
        <taxon>core chlorophytes</taxon>
        <taxon>Chlorophyceae</taxon>
        <taxon>CS clade</taxon>
        <taxon>Chlamydomonadales</taxon>
        <taxon>Haematococcaceae</taxon>
        <taxon>Haematococcus</taxon>
    </lineage>
</organism>
<dbReference type="Proteomes" id="UP000485058">
    <property type="component" value="Unassembled WGS sequence"/>
</dbReference>
<evidence type="ECO:0000313" key="3">
    <source>
        <dbReference type="Proteomes" id="UP000485058"/>
    </source>
</evidence>
<protein>
    <submittedName>
        <fullName evidence="2">RNase H</fullName>
    </submittedName>
</protein>
<dbReference type="SUPFAM" id="SSF55658">
    <property type="entry name" value="L9 N-domain-like"/>
    <property type="match status" value="1"/>
</dbReference>
<proteinExistence type="predicted"/>
<feature type="non-terminal residue" evidence="2">
    <location>
        <position position="1"/>
    </location>
</feature>
<name>A0A699Z8W9_HAELA</name>
<dbReference type="Pfam" id="PF01693">
    <property type="entry name" value="Cauli_VI"/>
    <property type="match status" value="1"/>
</dbReference>
<evidence type="ECO:0000313" key="2">
    <source>
        <dbReference type="EMBL" id="GFH18035.1"/>
    </source>
</evidence>
<dbReference type="InterPro" id="IPR011320">
    <property type="entry name" value="RNase_H1_N"/>
</dbReference>
<comment type="caution">
    <text evidence="2">The sequence shown here is derived from an EMBL/GenBank/DDBJ whole genome shotgun (WGS) entry which is preliminary data.</text>
</comment>